<evidence type="ECO:0000313" key="9">
    <source>
        <dbReference type="EMBL" id="XBH22272.1"/>
    </source>
</evidence>
<gene>
    <name evidence="9" type="ORF">V5R04_03320</name>
</gene>
<keyword evidence="5 7" id="KW-1133">Transmembrane helix</keyword>
<accession>A0AAU7DYA8</accession>
<feature type="transmembrane region" description="Helical" evidence="7">
    <location>
        <begin position="230"/>
        <end position="252"/>
    </location>
</feature>
<dbReference type="Pfam" id="PF12911">
    <property type="entry name" value="OppC_N"/>
    <property type="match status" value="1"/>
</dbReference>
<dbReference type="Gene3D" id="1.10.3720.10">
    <property type="entry name" value="MetI-like"/>
    <property type="match status" value="1"/>
</dbReference>
<evidence type="ECO:0000256" key="7">
    <source>
        <dbReference type="RuleBase" id="RU363032"/>
    </source>
</evidence>
<keyword evidence="6 7" id="KW-0472">Membrane</keyword>
<feature type="transmembrane region" description="Helical" evidence="7">
    <location>
        <begin position="123"/>
        <end position="147"/>
    </location>
</feature>
<feature type="transmembrane region" description="Helical" evidence="7">
    <location>
        <begin position="53"/>
        <end position="75"/>
    </location>
</feature>
<dbReference type="SUPFAM" id="SSF161098">
    <property type="entry name" value="MetI-like"/>
    <property type="match status" value="1"/>
</dbReference>
<dbReference type="AlphaFoldDB" id="A0AAU7DYA8"/>
<dbReference type="GO" id="GO:0005886">
    <property type="term" value="C:plasma membrane"/>
    <property type="evidence" value="ECO:0007669"/>
    <property type="project" value="UniProtKB-SubCell"/>
</dbReference>
<dbReference type="PROSITE" id="PS50928">
    <property type="entry name" value="ABC_TM1"/>
    <property type="match status" value="1"/>
</dbReference>
<dbReference type="CDD" id="cd06261">
    <property type="entry name" value="TM_PBP2"/>
    <property type="match status" value="1"/>
</dbReference>
<protein>
    <submittedName>
        <fullName evidence="9">ABC transporter permease</fullName>
    </submittedName>
</protein>
<feature type="domain" description="ABC transmembrane type-1" evidence="8">
    <location>
        <begin position="115"/>
        <end position="306"/>
    </location>
</feature>
<feature type="transmembrane region" description="Helical" evidence="7">
    <location>
        <begin position="180"/>
        <end position="198"/>
    </location>
</feature>
<keyword evidence="2 7" id="KW-0813">Transport</keyword>
<evidence type="ECO:0000256" key="6">
    <source>
        <dbReference type="ARBA" id="ARBA00023136"/>
    </source>
</evidence>
<name>A0AAU7DYA8_9MICO</name>
<dbReference type="PANTHER" id="PTHR43386">
    <property type="entry name" value="OLIGOPEPTIDE TRANSPORT SYSTEM PERMEASE PROTEIN APPC"/>
    <property type="match status" value="1"/>
</dbReference>
<keyword evidence="3" id="KW-1003">Cell membrane</keyword>
<dbReference type="PANTHER" id="PTHR43386:SF6">
    <property type="entry name" value="ABC TRANSPORTER PERMEASE PROTEIN"/>
    <property type="match status" value="1"/>
</dbReference>
<reference evidence="9" key="1">
    <citation type="submission" date="2024-02" db="EMBL/GenBank/DDBJ databases">
        <title>Tomenella chthoni gen. nov. sp. nov., a member of the family Jonesiaceae isolated from bat guano.</title>
        <authorList>
            <person name="Miller S.L."/>
            <person name="King J."/>
            <person name="Sankaranarayanan K."/>
            <person name="Lawson P.A."/>
        </authorList>
    </citation>
    <scope>NUCLEOTIDE SEQUENCE</scope>
    <source>
        <strain evidence="9">BS-20</strain>
    </source>
</reference>
<dbReference type="Pfam" id="PF00528">
    <property type="entry name" value="BPD_transp_1"/>
    <property type="match status" value="1"/>
</dbReference>
<evidence type="ECO:0000256" key="5">
    <source>
        <dbReference type="ARBA" id="ARBA00022989"/>
    </source>
</evidence>
<dbReference type="InterPro" id="IPR050366">
    <property type="entry name" value="BP-dependent_transpt_permease"/>
</dbReference>
<dbReference type="InterPro" id="IPR035906">
    <property type="entry name" value="MetI-like_sf"/>
</dbReference>
<evidence type="ECO:0000259" key="8">
    <source>
        <dbReference type="PROSITE" id="PS50928"/>
    </source>
</evidence>
<sequence>MPDNNKPRVKYPKQEHFVADASKLEELVVDRIDENTLSASLWQEAWRNLRRRVMFWVAAVLILAVLVVAFFPSLFSSVDPAYCSLITSLDPPTAGHPFGFDRQGCDIYARVIYGAQASVSVGVVTTLIVVILGGTIGALAGFFGGFWDSLLSRITDIFFAIPLVLAAIVVGQVFRSNAGIWGVVMVLGVFGWPQIARITRGAVIGVKNNDFVTAARALGASRWNILFKHVLPNAAAPIIVVATTSLGVFIVAEATLSFLGIGLPQGVLSWGHDIATAQVSLRTNPMILFYPSMALAITVLGFILLGDVVRDALDPKARKR</sequence>
<dbReference type="InterPro" id="IPR000515">
    <property type="entry name" value="MetI-like"/>
</dbReference>
<comment type="similarity">
    <text evidence="7">Belongs to the binding-protein-dependent transport system permease family.</text>
</comment>
<dbReference type="EMBL" id="CP146203">
    <property type="protein sequence ID" value="XBH22272.1"/>
    <property type="molecule type" value="Genomic_DNA"/>
</dbReference>
<evidence type="ECO:0000256" key="3">
    <source>
        <dbReference type="ARBA" id="ARBA00022475"/>
    </source>
</evidence>
<proteinExistence type="inferred from homology"/>
<organism evidence="9">
    <name type="scientific">Jonesiaceae bacterium BS-20</name>
    <dbReference type="NCBI Taxonomy" id="3120821"/>
    <lineage>
        <taxon>Bacteria</taxon>
        <taxon>Bacillati</taxon>
        <taxon>Actinomycetota</taxon>
        <taxon>Actinomycetes</taxon>
        <taxon>Micrococcales</taxon>
        <taxon>Jonesiaceae</taxon>
    </lineage>
</organism>
<feature type="transmembrane region" description="Helical" evidence="7">
    <location>
        <begin position="154"/>
        <end position="174"/>
    </location>
</feature>
<evidence type="ECO:0000256" key="2">
    <source>
        <dbReference type="ARBA" id="ARBA00022448"/>
    </source>
</evidence>
<keyword evidence="4 7" id="KW-0812">Transmembrane</keyword>
<comment type="subcellular location">
    <subcellularLocation>
        <location evidence="1 7">Cell membrane</location>
        <topology evidence="1 7">Multi-pass membrane protein</topology>
    </subcellularLocation>
</comment>
<evidence type="ECO:0000256" key="4">
    <source>
        <dbReference type="ARBA" id="ARBA00022692"/>
    </source>
</evidence>
<evidence type="ECO:0000256" key="1">
    <source>
        <dbReference type="ARBA" id="ARBA00004651"/>
    </source>
</evidence>
<dbReference type="GO" id="GO:0055085">
    <property type="term" value="P:transmembrane transport"/>
    <property type="evidence" value="ECO:0007669"/>
    <property type="project" value="InterPro"/>
</dbReference>
<feature type="transmembrane region" description="Helical" evidence="7">
    <location>
        <begin position="287"/>
        <end position="309"/>
    </location>
</feature>
<dbReference type="InterPro" id="IPR025966">
    <property type="entry name" value="OppC_N"/>
</dbReference>